<sequence>MPRYRTRCSYYLKTGACRFNEACSHSHTEPTHSQTIVLPHFYQNPNRQNDTRLSKDELQTQFDNFYEDIFTEL</sequence>
<dbReference type="GO" id="GO:0089701">
    <property type="term" value="C:U2AF complex"/>
    <property type="evidence" value="ECO:0007669"/>
    <property type="project" value="InterPro"/>
</dbReference>
<gene>
    <name evidence="7" type="ORF">IWQ62_005129</name>
</gene>
<reference evidence="7" key="1">
    <citation type="submission" date="2022-07" db="EMBL/GenBank/DDBJ databases">
        <title>Phylogenomic reconstructions and comparative analyses of Kickxellomycotina fungi.</title>
        <authorList>
            <person name="Reynolds N.K."/>
            <person name="Stajich J.E."/>
            <person name="Barry K."/>
            <person name="Grigoriev I.V."/>
            <person name="Crous P."/>
            <person name="Smith M.E."/>
        </authorList>
    </citation>
    <scope>NUCLEOTIDE SEQUENCE</scope>
    <source>
        <strain evidence="7">RSA 1196</strain>
    </source>
</reference>
<evidence type="ECO:0000256" key="5">
    <source>
        <dbReference type="PROSITE-ProRule" id="PRU00723"/>
    </source>
</evidence>
<dbReference type="PRINTS" id="PR01848">
    <property type="entry name" value="U2AUXFACTOR"/>
</dbReference>
<evidence type="ECO:0000313" key="8">
    <source>
        <dbReference type="Proteomes" id="UP001150925"/>
    </source>
</evidence>
<dbReference type="InterPro" id="IPR009145">
    <property type="entry name" value="U2AF_small"/>
</dbReference>
<dbReference type="InterPro" id="IPR036855">
    <property type="entry name" value="Znf_CCCH_sf"/>
</dbReference>
<keyword evidence="4 5" id="KW-0862">Zinc</keyword>
<dbReference type="InterPro" id="IPR000571">
    <property type="entry name" value="Znf_CCCH"/>
</dbReference>
<keyword evidence="3 5" id="KW-0863">Zinc-finger</keyword>
<keyword evidence="2" id="KW-0677">Repeat</keyword>
<accession>A0A9W8AMS1</accession>
<evidence type="ECO:0000313" key="7">
    <source>
        <dbReference type="EMBL" id="KAJ1957279.1"/>
    </source>
</evidence>
<dbReference type="OrthoDB" id="423462at2759"/>
<evidence type="ECO:0000256" key="4">
    <source>
        <dbReference type="ARBA" id="ARBA00022833"/>
    </source>
</evidence>
<dbReference type="Proteomes" id="UP001150925">
    <property type="component" value="Unassembled WGS sequence"/>
</dbReference>
<evidence type="ECO:0000256" key="2">
    <source>
        <dbReference type="ARBA" id="ARBA00022737"/>
    </source>
</evidence>
<keyword evidence="8" id="KW-1185">Reference proteome</keyword>
<evidence type="ECO:0000259" key="6">
    <source>
        <dbReference type="PROSITE" id="PS50103"/>
    </source>
</evidence>
<protein>
    <recommendedName>
        <fullName evidence="6">C3H1-type domain-containing protein</fullName>
    </recommendedName>
</protein>
<evidence type="ECO:0000256" key="1">
    <source>
        <dbReference type="ARBA" id="ARBA00022723"/>
    </source>
</evidence>
<dbReference type="GO" id="GO:0008270">
    <property type="term" value="F:zinc ion binding"/>
    <property type="evidence" value="ECO:0007669"/>
    <property type="project" value="UniProtKB-KW"/>
</dbReference>
<dbReference type="GO" id="GO:0000398">
    <property type="term" value="P:mRNA splicing, via spliceosome"/>
    <property type="evidence" value="ECO:0007669"/>
    <property type="project" value="InterPro"/>
</dbReference>
<feature type="domain" description="C3H1-type" evidence="6">
    <location>
        <begin position="2"/>
        <end position="30"/>
    </location>
</feature>
<dbReference type="SUPFAM" id="SSF90229">
    <property type="entry name" value="CCCH zinc finger"/>
    <property type="match status" value="1"/>
</dbReference>
<dbReference type="AlphaFoldDB" id="A0A9W8AMS1"/>
<dbReference type="Gene3D" id="4.10.1000.10">
    <property type="entry name" value="Zinc finger, CCCH-type"/>
    <property type="match status" value="1"/>
</dbReference>
<proteinExistence type="predicted"/>
<feature type="zinc finger region" description="C3H1-type" evidence="5">
    <location>
        <begin position="2"/>
        <end position="30"/>
    </location>
</feature>
<dbReference type="Pfam" id="PF00642">
    <property type="entry name" value="zf-CCCH"/>
    <property type="match status" value="1"/>
</dbReference>
<feature type="non-terminal residue" evidence="7">
    <location>
        <position position="73"/>
    </location>
</feature>
<dbReference type="GO" id="GO:0003723">
    <property type="term" value="F:RNA binding"/>
    <property type="evidence" value="ECO:0007669"/>
    <property type="project" value="InterPro"/>
</dbReference>
<dbReference type="SMART" id="SM00356">
    <property type="entry name" value="ZnF_C3H1"/>
    <property type="match status" value="1"/>
</dbReference>
<dbReference type="PROSITE" id="PS50103">
    <property type="entry name" value="ZF_C3H1"/>
    <property type="match status" value="1"/>
</dbReference>
<dbReference type="EMBL" id="JANBPY010001976">
    <property type="protein sequence ID" value="KAJ1957279.1"/>
    <property type="molecule type" value="Genomic_DNA"/>
</dbReference>
<name>A0A9W8AMS1_9FUNG</name>
<comment type="caution">
    <text evidence="7">The sequence shown here is derived from an EMBL/GenBank/DDBJ whole genome shotgun (WGS) entry which is preliminary data.</text>
</comment>
<dbReference type="PANTHER" id="PTHR12620">
    <property type="entry name" value="U2 SNRNP AUXILIARY FACTOR, SMALL SUBUNIT"/>
    <property type="match status" value="1"/>
</dbReference>
<organism evidence="7 8">
    <name type="scientific">Dispira parvispora</name>
    <dbReference type="NCBI Taxonomy" id="1520584"/>
    <lineage>
        <taxon>Eukaryota</taxon>
        <taxon>Fungi</taxon>
        <taxon>Fungi incertae sedis</taxon>
        <taxon>Zoopagomycota</taxon>
        <taxon>Kickxellomycotina</taxon>
        <taxon>Dimargaritomycetes</taxon>
        <taxon>Dimargaritales</taxon>
        <taxon>Dimargaritaceae</taxon>
        <taxon>Dispira</taxon>
    </lineage>
</organism>
<evidence type="ECO:0000256" key="3">
    <source>
        <dbReference type="ARBA" id="ARBA00022771"/>
    </source>
</evidence>
<keyword evidence="1 5" id="KW-0479">Metal-binding</keyword>